<protein>
    <recommendedName>
        <fullName evidence="1">Halobacterial output domain-containing protein</fullName>
    </recommendedName>
</protein>
<evidence type="ECO:0000313" key="3">
    <source>
        <dbReference type="Proteomes" id="UP000281431"/>
    </source>
</evidence>
<organism evidence="2 3">
    <name type="scientific">Natrarchaeobius chitinivorans</name>
    <dbReference type="NCBI Taxonomy" id="1679083"/>
    <lineage>
        <taxon>Archaea</taxon>
        <taxon>Methanobacteriati</taxon>
        <taxon>Methanobacteriota</taxon>
        <taxon>Stenosarchaea group</taxon>
        <taxon>Halobacteria</taxon>
        <taxon>Halobacteriales</taxon>
        <taxon>Natrialbaceae</taxon>
        <taxon>Natrarchaeobius</taxon>
    </lineage>
</organism>
<name>A0A3N6M5B9_NATCH</name>
<gene>
    <name evidence="2" type="ORF">EA472_16265</name>
</gene>
<dbReference type="Proteomes" id="UP000281431">
    <property type="component" value="Unassembled WGS sequence"/>
</dbReference>
<proteinExistence type="predicted"/>
<evidence type="ECO:0000259" key="1">
    <source>
        <dbReference type="Pfam" id="PF18545"/>
    </source>
</evidence>
<comment type="caution">
    <text evidence="2">The sequence shown here is derived from an EMBL/GenBank/DDBJ whole genome shotgun (WGS) entry which is preliminary data.</text>
</comment>
<dbReference type="Pfam" id="PF18545">
    <property type="entry name" value="HalOD1"/>
    <property type="match status" value="1"/>
</dbReference>
<accession>A0A3N6M5B9</accession>
<dbReference type="EMBL" id="REFZ01000012">
    <property type="protein sequence ID" value="RQG98773.1"/>
    <property type="molecule type" value="Genomic_DNA"/>
</dbReference>
<reference evidence="2 3" key="1">
    <citation type="submission" date="2018-10" db="EMBL/GenBank/DDBJ databases">
        <title>Natrarchaeobius chitinivorans gen. nov., sp. nov., and Natrarchaeobius haloalkaliphilus sp. nov., alkaliphilic, chitin-utilizing haloarchaea from hypersaline alkaline lakes.</title>
        <authorList>
            <person name="Sorokin D.Y."/>
            <person name="Elcheninov A.G."/>
            <person name="Kostrikina N.A."/>
            <person name="Bale N.J."/>
            <person name="Sinninghe Damste J.S."/>
            <person name="Khijniak T.V."/>
            <person name="Kublanov I.V."/>
            <person name="Toshchakov S.V."/>
        </authorList>
    </citation>
    <scope>NUCLEOTIDE SEQUENCE [LARGE SCALE GENOMIC DNA]</scope>
    <source>
        <strain evidence="2 3">AArcht7</strain>
    </source>
</reference>
<sequence length="100" mass="11477">MNRRRYERSSEECTVRLEVADHERPSTVVVRAIERASDEDATEIRPLYESVAPESLDRLFAETNSTIRRGVVAFSVDDYEIRVVDGEYVELTERPPDATS</sequence>
<evidence type="ECO:0000313" key="2">
    <source>
        <dbReference type="EMBL" id="RQG98773.1"/>
    </source>
</evidence>
<dbReference type="OrthoDB" id="204989at2157"/>
<dbReference type="InterPro" id="IPR040624">
    <property type="entry name" value="HalOD1"/>
</dbReference>
<feature type="domain" description="Halobacterial output" evidence="1">
    <location>
        <begin position="22"/>
        <end position="91"/>
    </location>
</feature>
<keyword evidence="3" id="KW-1185">Reference proteome</keyword>
<dbReference type="AlphaFoldDB" id="A0A3N6M5B9"/>